<feature type="chain" id="PRO_5013046556" evidence="1">
    <location>
        <begin position="17"/>
        <end position="119"/>
    </location>
</feature>
<evidence type="ECO:0000313" key="3">
    <source>
        <dbReference type="Proteomes" id="UP000190061"/>
    </source>
</evidence>
<dbReference type="RefSeq" id="WP_078757053.1">
    <property type="nucleotide sequence ID" value="NZ_FUXP01000001.1"/>
</dbReference>
<dbReference type="STRING" id="1122188.SAMN02745674_00447"/>
<accession>A0A1T4MJ96</accession>
<protein>
    <submittedName>
        <fullName evidence="2">Uncharacterized protein</fullName>
    </submittedName>
</protein>
<dbReference type="InterPro" id="IPR023614">
    <property type="entry name" value="Porin_dom_sf"/>
</dbReference>
<dbReference type="OrthoDB" id="5993054at2"/>
<organism evidence="2 3">
    <name type="scientific">Lysobacter spongiicola DSM 21749</name>
    <dbReference type="NCBI Taxonomy" id="1122188"/>
    <lineage>
        <taxon>Bacteria</taxon>
        <taxon>Pseudomonadati</taxon>
        <taxon>Pseudomonadota</taxon>
        <taxon>Gammaproteobacteria</taxon>
        <taxon>Lysobacterales</taxon>
        <taxon>Lysobacteraceae</taxon>
        <taxon>Novilysobacter</taxon>
    </lineage>
</organism>
<reference evidence="2 3" key="1">
    <citation type="submission" date="2017-02" db="EMBL/GenBank/DDBJ databases">
        <authorList>
            <person name="Peterson S.W."/>
        </authorList>
    </citation>
    <scope>NUCLEOTIDE SEQUENCE [LARGE SCALE GENOMIC DNA]</scope>
    <source>
        <strain evidence="2 3">DSM 21749</strain>
    </source>
</reference>
<evidence type="ECO:0000256" key="1">
    <source>
        <dbReference type="SAM" id="SignalP"/>
    </source>
</evidence>
<dbReference type="EMBL" id="FUXP01000001">
    <property type="protein sequence ID" value="SJZ66937.1"/>
    <property type="molecule type" value="Genomic_DNA"/>
</dbReference>
<evidence type="ECO:0000313" key="2">
    <source>
        <dbReference type="EMBL" id="SJZ66937.1"/>
    </source>
</evidence>
<keyword evidence="1" id="KW-0732">Signal</keyword>
<dbReference type="Proteomes" id="UP000190061">
    <property type="component" value="Unassembled WGS sequence"/>
</dbReference>
<gene>
    <name evidence="2" type="ORF">SAMN02745674_00447</name>
</gene>
<feature type="signal peptide" evidence="1">
    <location>
        <begin position="1"/>
        <end position="16"/>
    </location>
</feature>
<proteinExistence type="predicted"/>
<keyword evidence="3" id="KW-1185">Reference proteome</keyword>
<name>A0A1T4MJ96_9GAMM</name>
<dbReference type="Gene3D" id="2.40.160.10">
    <property type="entry name" value="Porin"/>
    <property type="match status" value="1"/>
</dbReference>
<dbReference type="SUPFAM" id="SSF56935">
    <property type="entry name" value="Porins"/>
    <property type="match status" value="1"/>
</dbReference>
<dbReference type="AlphaFoldDB" id="A0A1T4MJ96"/>
<sequence>MAIVAAILAISVPARAQQGDAATEPPPHTSVSARLFVNASDLRREGTSSRDEGVAMELKRFYINLDHRIDERWSIHATTDINWTRNSDPTDLWLRHAYLQRRFADRATLRLGSAPTPWI</sequence>